<evidence type="ECO:0000313" key="3">
    <source>
        <dbReference type="Proteomes" id="UP000236370"/>
    </source>
</evidence>
<dbReference type="AlphaFoldDB" id="A0A2J8L6Q2"/>
<dbReference type="CDD" id="cd00167">
    <property type="entry name" value="SANT"/>
    <property type="match status" value="1"/>
</dbReference>
<dbReference type="Gene3D" id="1.10.10.60">
    <property type="entry name" value="Homeodomain-like"/>
    <property type="match status" value="1"/>
</dbReference>
<gene>
    <name evidence="2" type="ORF">CK820_G0032409</name>
</gene>
<name>A0A2J8L6Q2_PANTR</name>
<dbReference type="InterPro" id="IPR009057">
    <property type="entry name" value="Homeodomain-like_sf"/>
</dbReference>
<dbReference type="Proteomes" id="UP000236370">
    <property type="component" value="Unassembled WGS sequence"/>
</dbReference>
<feature type="domain" description="ATP-dependent helicase CHD1-2/hrp3 HTH" evidence="1">
    <location>
        <begin position="4"/>
        <end position="59"/>
    </location>
</feature>
<protein>
    <submittedName>
        <fullName evidence="2">CHD2 isoform 25</fullName>
    </submittedName>
</protein>
<evidence type="ECO:0000259" key="1">
    <source>
        <dbReference type="Pfam" id="PF23588"/>
    </source>
</evidence>
<dbReference type="InterPro" id="IPR001005">
    <property type="entry name" value="SANT/Myb"/>
</dbReference>
<feature type="non-terminal residue" evidence="2">
    <location>
        <position position="1"/>
    </location>
</feature>
<evidence type="ECO:0000313" key="2">
    <source>
        <dbReference type="EMBL" id="PNI42955.1"/>
    </source>
</evidence>
<proteinExistence type="predicted"/>
<organism evidence="2 3">
    <name type="scientific">Pan troglodytes</name>
    <name type="common">Chimpanzee</name>
    <dbReference type="NCBI Taxonomy" id="9598"/>
    <lineage>
        <taxon>Eukaryota</taxon>
        <taxon>Metazoa</taxon>
        <taxon>Chordata</taxon>
        <taxon>Craniata</taxon>
        <taxon>Vertebrata</taxon>
        <taxon>Euteleostomi</taxon>
        <taxon>Mammalia</taxon>
        <taxon>Eutheria</taxon>
        <taxon>Euarchontoglires</taxon>
        <taxon>Primates</taxon>
        <taxon>Haplorrhini</taxon>
        <taxon>Catarrhini</taxon>
        <taxon>Hominidae</taxon>
        <taxon>Pan</taxon>
    </lineage>
</organism>
<reference evidence="2 3" key="1">
    <citation type="submission" date="2017-12" db="EMBL/GenBank/DDBJ databases">
        <title>High-resolution comparative analysis of great ape genomes.</title>
        <authorList>
            <person name="Pollen A."/>
            <person name="Hastie A."/>
            <person name="Hormozdiari F."/>
            <person name="Dougherty M."/>
            <person name="Liu R."/>
            <person name="Chaisson M."/>
            <person name="Hoppe E."/>
            <person name="Hill C."/>
            <person name="Pang A."/>
            <person name="Hillier L."/>
            <person name="Baker C."/>
            <person name="Armstrong J."/>
            <person name="Shendure J."/>
            <person name="Paten B."/>
            <person name="Wilson R."/>
            <person name="Chao H."/>
            <person name="Schneider V."/>
            <person name="Ventura M."/>
            <person name="Kronenberg Z."/>
            <person name="Murali S."/>
            <person name="Gordon D."/>
            <person name="Cantsilieris S."/>
            <person name="Munson K."/>
            <person name="Nelson B."/>
            <person name="Raja A."/>
            <person name="Underwood J."/>
            <person name="Diekhans M."/>
            <person name="Fiddes I."/>
            <person name="Haussler D."/>
            <person name="Eichler E."/>
        </authorList>
    </citation>
    <scope>NUCLEOTIDE SEQUENCE [LARGE SCALE GENOMIC DNA]</scope>
    <source>
        <strain evidence="2">Yerkes chimp pedigree #C0471</strain>
    </source>
</reference>
<dbReference type="SUPFAM" id="SSF46689">
    <property type="entry name" value="Homeodomain-like"/>
    <property type="match status" value="1"/>
</dbReference>
<dbReference type="InterPro" id="IPR056302">
    <property type="entry name" value="CHD1-2/Hrp3_HTH"/>
</dbReference>
<dbReference type="EMBL" id="NBAG03000308">
    <property type="protein sequence ID" value="PNI42955.1"/>
    <property type="molecule type" value="Genomic_DNA"/>
</dbReference>
<sequence length="76" mass="8666">VDPEEKKKYCLTCRVKAAHFDVEWGVEDDSRLLLGIYEHGYGNWELIKTDPELKLTDKLQGFPAPGRRKSTTAGML</sequence>
<dbReference type="Pfam" id="PF23588">
    <property type="entry name" value="HTH_CHD1_Hrp3"/>
    <property type="match status" value="1"/>
</dbReference>
<comment type="caution">
    <text evidence="2">The sequence shown here is derived from an EMBL/GenBank/DDBJ whole genome shotgun (WGS) entry which is preliminary data.</text>
</comment>
<accession>A0A2J8L6Q2</accession>